<reference evidence="2 4" key="2">
    <citation type="submission" date="2021-03" db="EMBL/GenBank/DDBJ databases">
        <title>Mucilaginibacter strains isolated from gold and copper mining confer multi heavy-metal resistance.</title>
        <authorList>
            <person name="Li Y."/>
        </authorList>
    </citation>
    <scope>NUCLEOTIDE SEQUENCE [LARGE SCALE GENOMIC DNA]</scope>
    <source>
        <strain evidence="2 4">P2-4</strain>
    </source>
</reference>
<reference evidence="1 3" key="1">
    <citation type="submission" date="2019-08" db="EMBL/GenBank/DDBJ databases">
        <title>Comparative genome analysis confer to the adaptation heavy metal polluted environment.</title>
        <authorList>
            <person name="Li Y."/>
        </authorList>
    </citation>
    <scope>NUCLEOTIDE SEQUENCE [LARGE SCALE GENOMIC DNA]</scope>
    <source>
        <strain evidence="1 3">P2</strain>
    </source>
</reference>
<evidence type="ECO:0000313" key="3">
    <source>
        <dbReference type="Proteomes" id="UP000250557"/>
    </source>
</evidence>
<dbReference type="PROSITE" id="PS51257">
    <property type="entry name" value="PROKAR_LIPOPROTEIN"/>
    <property type="match status" value="1"/>
</dbReference>
<dbReference type="Proteomes" id="UP000663940">
    <property type="component" value="Chromosome"/>
</dbReference>
<evidence type="ECO:0000313" key="4">
    <source>
        <dbReference type="Proteomes" id="UP000663940"/>
    </source>
</evidence>
<dbReference type="RefSeq" id="WP_112652456.1">
    <property type="nucleotide sequence ID" value="NZ_CP043451.1"/>
</dbReference>
<name>A0AAE6MHL5_9SPHI</name>
<proteinExistence type="predicted"/>
<gene>
    <name evidence="1" type="ORF">DIU31_009360</name>
    <name evidence="2" type="ORF">J3L21_18285</name>
</gene>
<dbReference type="EMBL" id="CP071880">
    <property type="protein sequence ID" value="QTE47518.1"/>
    <property type="molecule type" value="Genomic_DNA"/>
</dbReference>
<accession>A0AAE6MHL5</accession>
<sequence length="201" mass="22146">MKHIFYLLICSALFFSCKKGSDQSATTPQPAAVNYQLDHVTFLVNEHTTTRSDSTILYQRQIVNNAVNSLEANIGVPTPDETSKFTTNNTDTRLQGTFATKISIPVALTNQALITGEKKWSYSVNQSEGKAANIDQYQVKLSVTGYTKISLDVYAKWQTLQTDYLATFKDTGSGKTIEVSGTWEGRLLQGFSQVASATPIK</sequence>
<dbReference type="EMBL" id="CP043451">
    <property type="protein sequence ID" value="QEM03711.1"/>
    <property type="molecule type" value="Genomic_DNA"/>
</dbReference>
<evidence type="ECO:0000313" key="1">
    <source>
        <dbReference type="EMBL" id="QEM03711.1"/>
    </source>
</evidence>
<dbReference type="Proteomes" id="UP000250557">
    <property type="component" value="Chromosome"/>
</dbReference>
<dbReference type="Gene3D" id="2.170.15.10">
    <property type="entry name" value="Proaerolysin, chain A, domain 3"/>
    <property type="match status" value="1"/>
</dbReference>
<protein>
    <submittedName>
        <fullName evidence="1">Uncharacterized protein</fullName>
    </submittedName>
</protein>
<evidence type="ECO:0000313" key="2">
    <source>
        <dbReference type="EMBL" id="QTE47518.1"/>
    </source>
</evidence>
<organism evidence="1 3">
    <name type="scientific">Mucilaginibacter rubeus</name>
    <dbReference type="NCBI Taxonomy" id="2027860"/>
    <lineage>
        <taxon>Bacteria</taxon>
        <taxon>Pseudomonadati</taxon>
        <taxon>Bacteroidota</taxon>
        <taxon>Sphingobacteriia</taxon>
        <taxon>Sphingobacteriales</taxon>
        <taxon>Sphingobacteriaceae</taxon>
        <taxon>Mucilaginibacter</taxon>
    </lineage>
</organism>
<dbReference type="AlphaFoldDB" id="A0AAE6MHL5"/>
<keyword evidence="4" id="KW-1185">Reference proteome</keyword>